<evidence type="ECO:0000313" key="5">
    <source>
        <dbReference type="Proteomes" id="UP001144612"/>
    </source>
</evidence>
<dbReference type="EMBL" id="JAPQFJ010000006">
    <property type="protein sequence ID" value="MCY6958563.1"/>
    <property type="molecule type" value="Genomic_DNA"/>
</dbReference>
<feature type="domain" description="ArsA HSP20-like" evidence="3">
    <location>
        <begin position="326"/>
        <end position="387"/>
    </location>
</feature>
<dbReference type="Pfam" id="PF17886">
    <property type="entry name" value="ArsA_HSP20"/>
    <property type="match status" value="1"/>
</dbReference>
<evidence type="ECO:0000259" key="3">
    <source>
        <dbReference type="Pfam" id="PF17886"/>
    </source>
</evidence>
<dbReference type="CDD" id="cd02035">
    <property type="entry name" value="ArsA"/>
    <property type="match status" value="1"/>
</dbReference>
<comment type="caution">
    <text evidence="4">The sequence shown here is derived from an EMBL/GenBank/DDBJ whole genome shotgun (WGS) entry which is preliminary data.</text>
</comment>
<keyword evidence="5" id="KW-1185">Reference proteome</keyword>
<name>A0ABT4DA74_9CLOT</name>
<dbReference type="Proteomes" id="UP001144612">
    <property type="component" value="Unassembled WGS sequence"/>
</dbReference>
<evidence type="ECO:0000313" key="4">
    <source>
        <dbReference type="EMBL" id="MCY6958563.1"/>
    </source>
</evidence>
<protein>
    <submittedName>
        <fullName evidence="4">ArsA family ATPase</fullName>
    </submittedName>
</protein>
<dbReference type="InterPro" id="IPR040612">
    <property type="entry name" value="ArsA_HSP20-like"/>
</dbReference>
<evidence type="ECO:0000256" key="1">
    <source>
        <dbReference type="ARBA" id="ARBA00011040"/>
    </source>
</evidence>
<dbReference type="PANTHER" id="PTHR10803:SF3">
    <property type="entry name" value="ATPASE GET3"/>
    <property type="match status" value="1"/>
</dbReference>
<dbReference type="PANTHER" id="PTHR10803">
    <property type="entry name" value="ARSENICAL PUMP-DRIVING ATPASE ARSENITE-TRANSLOCATING ATPASE"/>
    <property type="match status" value="1"/>
</dbReference>
<dbReference type="InterPro" id="IPR008978">
    <property type="entry name" value="HSP20-like_chaperone"/>
</dbReference>
<organism evidence="4 5">
    <name type="scientific">Clostridium brassicae</name>
    <dbReference type="NCBI Taxonomy" id="2999072"/>
    <lineage>
        <taxon>Bacteria</taxon>
        <taxon>Bacillati</taxon>
        <taxon>Bacillota</taxon>
        <taxon>Clostridia</taxon>
        <taxon>Eubacteriales</taxon>
        <taxon>Clostridiaceae</taxon>
        <taxon>Clostridium</taxon>
    </lineage>
</organism>
<proteinExistence type="inferred from homology"/>
<dbReference type="InterPro" id="IPR016300">
    <property type="entry name" value="ATPase_ArsA/GET3"/>
</dbReference>
<dbReference type="Gene3D" id="2.60.40.790">
    <property type="match status" value="1"/>
</dbReference>
<dbReference type="InterPro" id="IPR027417">
    <property type="entry name" value="P-loop_NTPase"/>
</dbReference>
<accession>A0ABT4DA74</accession>
<evidence type="ECO:0000259" key="2">
    <source>
        <dbReference type="Pfam" id="PF02374"/>
    </source>
</evidence>
<dbReference type="SUPFAM" id="SSF52540">
    <property type="entry name" value="P-loop containing nucleoside triphosphate hydrolases"/>
    <property type="match status" value="1"/>
</dbReference>
<gene>
    <name evidence="4" type="ORF">OW729_08105</name>
</gene>
<sequence length="388" mass="44904">MGRIIIFTGKGGVGKTSTAAAHGVKAAKAGLKTLIVSTDMAHNLSDVFMTKIKEEPVRIVNNLYALEIDPNYEMDKHYNNISTALKNMLPTTKEEDNDSLEDIVVFPGIEELFSLIKIKELYEKNIYDLIIVDCAPTGETLSLLKFPELLSWYMEKFFPIGKVALKVLRPISKAVFKIDMPDKKAMNDIEKLYINLIRLQELLRDREVCSIRLVTIPEKMVVEETKRNYMYLNLYNFNVDGLYINRIIPDEVDNNFFNEWKSMQKKYLEELKSAFVDIPSFQIKWYEMDINGLEGLDRIVVDSLKREDIFKVLKTTQSESFIKLEKGYLLELSIPFANKTDFDLYQSDTEVIIKIRNFKRNIPLPDVIRKYSIASAKLQDQKLSITFQ</sequence>
<dbReference type="InterPro" id="IPR025723">
    <property type="entry name" value="ArsA/GET3_ATPase-like"/>
</dbReference>
<dbReference type="Pfam" id="PF02374">
    <property type="entry name" value="ArsA_ATPase"/>
    <property type="match status" value="1"/>
</dbReference>
<comment type="similarity">
    <text evidence="1">Belongs to the arsA ATPase family.</text>
</comment>
<dbReference type="RefSeq" id="WP_268060975.1">
    <property type="nucleotide sequence ID" value="NZ_JAPQFJ010000006.1"/>
</dbReference>
<dbReference type="Gene3D" id="3.40.50.300">
    <property type="entry name" value="P-loop containing nucleotide triphosphate hydrolases"/>
    <property type="match status" value="1"/>
</dbReference>
<dbReference type="NCBIfam" id="TIGR00345">
    <property type="entry name" value="GET3_arsA_TRC40"/>
    <property type="match status" value="1"/>
</dbReference>
<reference evidence="4" key="1">
    <citation type="submission" date="2022-12" db="EMBL/GenBank/DDBJ databases">
        <title>Clostridium sp. nov., isolated from industrial wastewater.</title>
        <authorList>
            <person name="Jiayan W."/>
        </authorList>
    </citation>
    <scope>NUCLEOTIDE SEQUENCE</scope>
    <source>
        <strain evidence="4">ZC22-4</strain>
    </source>
</reference>
<feature type="domain" description="ArsA/GET3 Anion-transporting ATPase-like" evidence="2">
    <location>
        <begin position="3"/>
        <end position="299"/>
    </location>
</feature>